<dbReference type="InterPro" id="IPR014922">
    <property type="entry name" value="YdhG-like"/>
</dbReference>
<dbReference type="AlphaFoldDB" id="A0A517SGK9"/>
<evidence type="ECO:0000259" key="2">
    <source>
        <dbReference type="Pfam" id="PF08818"/>
    </source>
</evidence>
<evidence type="ECO:0000313" key="4">
    <source>
        <dbReference type="Proteomes" id="UP000315700"/>
    </source>
</evidence>
<reference evidence="3 4" key="1">
    <citation type="submission" date="2019-02" db="EMBL/GenBank/DDBJ databases">
        <title>Deep-cultivation of Planctomycetes and their phenomic and genomic characterization uncovers novel biology.</title>
        <authorList>
            <person name="Wiegand S."/>
            <person name="Jogler M."/>
            <person name="Boedeker C."/>
            <person name="Pinto D."/>
            <person name="Vollmers J."/>
            <person name="Rivas-Marin E."/>
            <person name="Kohn T."/>
            <person name="Peeters S.H."/>
            <person name="Heuer A."/>
            <person name="Rast P."/>
            <person name="Oberbeckmann S."/>
            <person name="Bunk B."/>
            <person name="Jeske O."/>
            <person name="Meyerdierks A."/>
            <person name="Storesund J.E."/>
            <person name="Kallscheuer N."/>
            <person name="Luecker S."/>
            <person name="Lage O.M."/>
            <person name="Pohl T."/>
            <person name="Merkel B.J."/>
            <person name="Hornburger P."/>
            <person name="Mueller R.-W."/>
            <person name="Bruemmer F."/>
            <person name="Labrenz M."/>
            <person name="Spormann A.M."/>
            <person name="Op den Camp H."/>
            <person name="Overmann J."/>
            <person name="Amann R."/>
            <person name="Jetten M.S.M."/>
            <person name="Mascher T."/>
            <person name="Medema M.H."/>
            <person name="Devos D.P."/>
            <person name="Kaster A.-K."/>
            <person name="Ovreas L."/>
            <person name="Rohde M."/>
            <person name="Galperin M.Y."/>
            <person name="Jogler C."/>
        </authorList>
    </citation>
    <scope>NUCLEOTIDE SEQUENCE [LARGE SCALE GENOMIC DNA]</scope>
    <source>
        <strain evidence="3 4">Pan44</strain>
    </source>
</reference>
<feature type="region of interest" description="Disordered" evidence="1">
    <location>
        <begin position="154"/>
        <end position="182"/>
    </location>
</feature>
<organism evidence="3 4">
    <name type="scientific">Caulifigura coniformis</name>
    <dbReference type="NCBI Taxonomy" id="2527983"/>
    <lineage>
        <taxon>Bacteria</taxon>
        <taxon>Pseudomonadati</taxon>
        <taxon>Planctomycetota</taxon>
        <taxon>Planctomycetia</taxon>
        <taxon>Planctomycetales</taxon>
        <taxon>Planctomycetaceae</taxon>
        <taxon>Caulifigura</taxon>
    </lineage>
</organism>
<name>A0A517SGK9_9PLAN</name>
<keyword evidence="4" id="KW-1185">Reference proteome</keyword>
<accession>A0A517SGK9</accession>
<dbReference type="Proteomes" id="UP000315700">
    <property type="component" value="Chromosome"/>
</dbReference>
<feature type="compositionally biased region" description="Basic residues" evidence="1">
    <location>
        <begin position="167"/>
        <end position="182"/>
    </location>
</feature>
<dbReference type="InParanoid" id="A0A517SGK9"/>
<protein>
    <recommendedName>
        <fullName evidence="2">YdhG-like domain-containing protein</fullName>
    </recommendedName>
</protein>
<dbReference type="RefSeq" id="WP_145031031.1">
    <property type="nucleotide sequence ID" value="NZ_CP036271.1"/>
</dbReference>
<proteinExistence type="predicted"/>
<dbReference type="Pfam" id="PF08818">
    <property type="entry name" value="DUF1801"/>
    <property type="match status" value="1"/>
</dbReference>
<sequence length="182" mass="20759">MQSQATTVEQYLAELPMDRRATVETVRKVILKNIDRKQVEEGMLYGMIGYFIPYSVYPPGYHCPPKQPLPYICLASQKNYLSLYMMGLYEGTRVAQEFRDAWKTAGKKLDMGKSCIRFRKADDLALDVIADAIRKTPVASYIAQYESVLNEPKEVRAERRQAAVRKQATKKKAAAAKKRSAR</sequence>
<feature type="domain" description="YdhG-like" evidence="2">
    <location>
        <begin position="19"/>
        <end position="135"/>
    </location>
</feature>
<gene>
    <name evidence="3" type="ORF">Pan44_33020</name>
</gene>
<dbReference type="Gene3D" id="3.90.1150.200">
    <property type="match status" value="1"/>
</dbReference>
<dbReference type="KEGG" id="ccos:Pan44_33020"/>
<dbReference type="OrthoDB" id="9813231at2"/>
<dbReference type="SUPFAM" id="SSF159888">
    <property type="entry name" value="YdhG-like"/>
    <property type="match status" value="1"/>
</dbReference>
<evidence type="ECO:0000256" key="1">
    <source>
        <dbReference type="SAM" id="MobiDB-lite"/>
    </source>
</evidence>
<dbReference type="EMBL" id="CP036271">
    <property type="protein sequence ID" value="QDT55259.1"/>
    <property type="molecule type" value="Genomic_DNA"/>
</dbReference>
<evidence type="ECO:0000313" key="3">
    <source>
        <dbReference type="EMBL" id="QDT55259.1"/>
    </source>
</evidence>